<dbReference type="Proteomes" id="UP000000493">
    <property type="component" value="Chromosome"/>
</dbReference>
<name>A0A7U3ZKY3_RUNSL</name>
<feature type="transmembrane region" description="Helical" evidence="1">
    <location>
        <begin position="73"/>
        <end position="99"/>
    </location>
</feature>
<protein>
    <recommendedName>
        <fullName evidence="4">DUF2834 domain-containing protein</fullName>
    </recommendedName>
</protein>
<evidence type="ECO:0000313" key="3">
    <source>
        <dbReference type="Proteomes" id="UP000000493"/>
    </source>
</evidence>
<feature type="transmembrane region" description="Helical" evidence="1">
    <location>
        <begin position="12"/>
        <end position="38"/>
    </location>
</feature>
<sequence length="113" mass="12753">MKKLNVVKALLIFQTISVLIYSFLAFQHEGINLFAIFIANLQSLDWNGQFNLDFSCYLTLSGLWIMWRNQFSAGSIAVGSMAMVIGILLFAPYILFLLAKEKGDLKKVLTGER</sequence>
<dbReference type="KEGG" id="rsi:Runsl_2725"/>
<dbReference type="EMBL" id="CP002859">
    <property type="protein sequence ID" value="AEI49122.1"/>
    <property type="molecule type" value="Genomic_DNA"/>
</dbReference>
<keyword evidence="1" id="KW-0812">Transmembrane</keyword>
<dbReference type="AlphaFoldDB" id="A0A7U3ZKY3"/>
<reference evidence="2 3" key="2">
    <citation type="journal article" date="2012" name="Stand. Genomic Sci.">
        <title>Complete genome sequence of the aquatic bacterium Runella slithyformis type strain (LSU 4(T)).</title>
        <authorList>
            <person name="Copeland A."/>
            <person name="Zhang X."/>
            <person name="Misra M."/>
            <person name="Lapidus A."/>
            <person name="Nolan M."/>
            <person name="Lucas S."/>
            <person name="Deshpande S."/>
            <person name="Cheng J.F."/>
            <person name="Tapia R."/>
            <person name="Goodwin L.A."/>
            <person name="Pitluck S."/>
            <person name="Liolios K."/>
            <person name="Pagani I."/>
            <person name="Ivanova N."/>
            <person name="Mikhailova N."/>
            <person name="Pati A."/>
            <person name="Chen A."/>
            <person name="Palaniappan K."/>
            <person name="Land M."/>
            <person name="Hauser L."/>
            <person name="Pan C."/>
            <person name="Jeffries C.D."/>
            <person name="Detter J.C."/>
            <person name="Brambilla E.M."/>
            <person name="Rohde M."/>
            <person name="Djao O.D."/>
            <person name="Goker M."/>
            <person name="Sikorski J."/>
            <person name="Tindall B.J."/>
            <person name="Woyke T."/>
            <person name="Bristow J."/>
            <person name="Eisen J.A."/>
            <person name="Markowitz V."/>
            <person name="Hugenholtz P."/>
            <person name="Kyrpides N.C."/>
            <person name="Klenk H.P."/>
            <person name="Mavromatis K."/>
        </authorList>
    </citation>
    <scope>NUCLEOTIDE SEQUENCE [LARGE SCALE GENOMIC DNA]</scope>
    <source>
        <strain evidence="3">ATCC 29530 / DSM 19594 / LMG 11500 / NCIMB 11436 / LSU 4</strain>
    </source>
</reference>
<dbReference type="RefSeq" id="WP_013928431.1">
    <property type="nucleotide sequence ID" value="NC_015703.1"/>
</dbReference>
<gene>
    <name evidence="2" type="ordered locus">Runsl_2725</name>
</gene>
<accession>A0A7U3ZKY3</accession>
<organism evidence="2 3">
    <name type="scientific">Runella slithyformis (strain ATCC 29530 / DSM 19594 / LMG 11500 / NCIMB 11436 / LSU 4)</name>
    <dbReference type="NCBI Taxonomy" id="761193"/>
    <lineage>
        <taxon>Bacteria</taxon>
        <taxon>Pseudomonadati</taxon>
        <taxon>Bacteroidota</taxon>
        <taxon>Cytophagia</taxon>
        <taxon>Cytophagales</taxon>
        <taxon>Spirosomataceae</taxon>
        <taxon>Runella</taxon>
    </lineage>
</organism>
<reference evidence="3" key="1">
    <citation type="submission" date="2011-06" db="EMBL/GenBank/DDBJ databases">
        <title>The complete genome of chromosome of Runella slithyformis DSM 19594.</title>
        <authorList>
            <consortium name="US DOE Joint Genome Institute (JGI-PGF)"/>
            <person name="Lucas S."/>
            <person name="Han J."/>
            <person name="Lapidus A."/>
            <person name="Bruce D."/>
            <person name="Goodwin L."/>
            <person name="Pitluck S."/>
            <person name="Peters L."/>
            <person name="Kyrpides N."/>
            <person name="Mavromatis K."/>
            <person name="Ivanova N."/>
            <person name="Ovchinnikova G."/>
            <person name="Zhang X."/>
            <person name="Misra M."/>
            <person name="Detter J.C."/>
            <person name="Tapia R."/>
            <person name="Han C."/>
            <person name="Land M."/>
            <person name="Hauser L."/>
            <person name="Markowitz V."/>
            <person name="Cheng J.-F."/>
            <person name="Hugenholtz P."/>
            <person name="Woyke T."/>
            <person name="Wu D."/>
            <person name="Tindall B."/>
            <person name="Faehrich R."/>
            <person name="Brambilla E."/>
            <person name="Klenk H.-P."/>
            <person name="Eisen J.A."/>
        </authorList>
    </citation>
    <scope>NUCLEOTIDE SEQUENCE [LARGE SCALE GENOMIC DNA]</scope>
    <source>
        <strain evidence="3">ATCC 29530 / DSM 19594 / LMG 11500 / NCIMB 11436 / LSU 4</strain>
    </source>
</reference>
<keyword evidence="1" id="KW-1133">Transmembrane helix</keyword>
<evidence type="ECO:0008006" key="4">
    <source>
        <dbReference type="Google" id="ProtNLM"/>
    </source>
</evidence>
<keyword evidence="3" id="KW-1185">Reference proteome</keyword>
<evidence type="ECO:0000313" key="2">
    <source>
        <dbReference type="EMBL" id="AEI49122.1"/>
    </source>
</evidence>
<proteinExistence type="predicted"/>
<evidence type="ECO:0000256" key="1">
    <source>
        <dbReference type="SAM" id="Phobius"/>
    </source>
</evidence>
<keyword evidence="1" id="KW-0472">Membrane</keyword>